<name>A0ABQ0QXA6_9FIRM</name>
<accession>A0ABQ0QXA6</accession>
<keyword evidence="1" id="KW-0472">Membrane</keyword>
<keyword evidence="1" id="KW-0812">Transmembrane</keyword>
<evidence type="ECO:0000256" key="1">
    <source>
        <dbReference type="SAM" id="Phobius"/>
    </source>
</evidence>
<organism evidence="2 3">
    <name type="scientific">Faecalimonas umbilicata</name>
    <dbReference type="NCBI Taxonomy" id="1912855"/>
    <lineage>
        <taxon>Bacteria</taxon>
        <taxon>Bacillati</taxon>
        <taxon>Bacillota</taxon>
        <taxon>Clostridia</taxon>
        <taxon>Lachnospirales</taxon>
        <taxon>Lachnospiraceae</taxon>
        <taxon>Faecalimonas</taxon>
    </lineage>
</organism>
<evidence type="ECO:0000313" key="3">
    <source>
        <dbReference type="Proteomes" id="UP000702954"/>
    </source>
</evidence>
<keyword evidence="3" id="KW-1185">Reference proteome</keyword>
<keyword evidence="1" id="KW-1133">Transmembrane helix</keyword>
<feature type="transmembrane region" description="Helical" evidence="1">
    <location>
        <begin position="34"/>
        <end position="54"/>
    </location>
</feature>
<protein>
    <submittedName>
        <fullName evidence="2">Uncharacterized protein</fullName>
    </submittedName>
</protein>
<comment type="caution">
    <text evidence="2">The sequence shown here is derived from an EMBL/GenBank/DDBJ whole genome shotgun (WGS) entry which is preliminary data.</text>
</comment>
<sequence length="63" mass="7225">MLIMVSENRNHKFTGKTAMDQMWWKRGVPFGTPLALKTFCGIKIICVYSIYATVGKKMKLGRK</sequence>
<proteinExistence type="predicted"/>
<evidence type="ECO:0000313" key="2">
    <source>
        <dbReference type="EMBL" id="GBU05055.1"/>
    </source>
</evidence>
<dbReference type="Proteomes" id="UP000702954">
    <property type="component" value="Unassembled WGS sequence"/>
</dbReference>
<reference evidence="2 3" key="1">
    <citation type="journal article" date="2018" name="Int. J. Syst. Evol. Microbiol.">
        <title>Draft Genome Sequence of Faecalimonas umbilicata JCM 30896T, an Acetate-Producing Bacterium Isolated from Human Feces.</title>
        <authorList>
            <person name="Sakamoto M."/>
            <person name="Ikeyama N."/>
            <person name="Yuki M."/>
            <person name="Ohkuma M."/>
        </authorList>
    </citation>
    <scope>NUCLEOTIDE SEQUENCE [LARGE SCALE GENOMIC DNA]</scope>
    <source>
        <strain evidence="2 3">EGH7</strain>
    </source>
</reference>
<dbReference type="EMBL" id="BHEO01000008">
    <property type="protein sequence ID" value="GBU05055.1"/>
    <property type="molecule type" value="Genomic_DNA"/>
</dbReference>
<gene>
    <name evidence="2" type="ORF">FAEUMB_15960</name>
</gene>